<dbReference type="VEuPathDB" id="TriTrypDB:ECC02_012050"/>
<gene>
    <name evidence="2" type="ORF">ECC02_012050</name>
</gene>
<feature type="compositionally biased region" description="Polar residues" evidence="1">
    <location>
        <begin position="22"/>
        <end position="41"/>
    </location>
</feature>
<evidence type="ECO:0000313" key="3">
    <source>
        <dbReference type="Proteomes" id="UP000583944"/>
    </source>
</evidence>
<dbReference type="Proteomes" id="UP000583944">
    <property type="component" value="Unassembled WGS sequence"/>
</dbReference>
<dbReference type="EMBL" id="JABDHM010000343">
    <property type="protein sequence ID" value="KAF5215278.1"/>
    <property type="molecule type" value="Genomic_DNA"/>
</dbReference>
<dbReference type="AlphaFoldDB" id="A0A7J6XN40"/>
<accession>A0A7J6XN40</accession>
<feature type="region of interest" description="Disordered" evidence="1">
    <location>
        <begin position="1"/>
        <end position="101"/>
    </location>
</feature>
<reference evidence="2 3" key="1">
    <citation type="journal article" date="2019" name="Genome Biol. Evol.">
        <title>Nanopore Sequencing Significantly Improves Genome Assembly of the Protozoan Parasite Trypanosoma cruzi.</title>
        <authorList>
            <person name="Diaz-Viraque F."/>
            <person name="Pita S."/>
            <person name="Greif G."/>
            <person name="de Souza R.C.M."/>
            <person name="Iraola G."/>
            <person name="Robello C."/>
        </authorList>
    </citation>
    <scope>NUCLEOTIDE SEQUENCE [LARGE SCALE GENOMIC DNA]</scope>
    <source>
        <strain evidence="2 3">Berenice</strain>
    </source>
</reference>
<sequence>MRRGQQPGMHRTPHTTHDTHSNPRQQAHTHTQPCRNNNTQMEEGEANRSGTQGSTACTYGESGPSCRHPSRSVRTHTRGGAAHTATQKQSNNKKGDPRTPREMLVHGKCSQYSSQKQFSCRVAVLHIQRTTSCNRSHHHSSSRTLKNKRKEWHKASNHLFVFLFGCWQMSACASFCFCGGQTFMPASCVGDSCRVQNYFFSFLL</sequence>
<evidence type="ECO:0000256" key="1">
    <source>
        <dbReference type="SAM" id="MobiDB-lite"/>
    </source>
</evidence>
<organism evidence="2 3">
    <name type="scientific">Trypanosoma cruzi</name>
    <dbReference type="NCBI Taxonomy" id="5693"/>
    <lineage>
        <taxon>Eukaryota</taxon>
        <taxon>Discoba</taxon>
        <taxon>Euglenozoa</taxon>
        <taxon>Kinetoplastea</taxon>
        <taxon>Metakinetoplastina</taxon>
        <taxon>Trypanosomatida</taxon>
        <taxon>Trypanosomatidae</taxon>
        <taxon>Trypanosoma</taxon>
        <taxon>Schizotrypanum</taxon>
    </lineage>
</organism>
<comment type="caution">
    <text evidence="2">The sequence shown here is derived from an EMBL/GenBank/DDBJ whole genome shotgun (WGS) entry which is preliminary data.</text>
</comment>
<proteinExistence type="predicted"/>
<evidence type="ECO:0000313" key="2">
    <source>
        <dbReference type="EMBL" id="KAF5215278.1"/>
    </source>
</evidence>
<feature type="compositionally biased region" description="Basic residues" evidence="1">
    <location>
        <begin position="68"/>
        <end position="77"/>
    </location>
</feature>
<name>A0A7J6XN40_TRYCR</name>
<protein>
    <submittedName>
        <fullName evidence="2">Uncharacterized protein</fullName>
    </submittedName>
</protein>
<feature type="compositionally biased region" description="Polar residues" evidence="1">
    <location>
        <begin position="48"/>
        <end position="57"/>
    </location>
</feature>